<reference key="1">
    <citation type="journal article" date="1999" name="Nature">
        <title>Sequence and analysis of chromosome 4 of the plant Arabidopsis thaliana.</title>
        <authorList>
            <consortium name="EU"/>
            <consortium name="CSHL and WU Arabidopsis Sequencing Project"/>
            <person name="Mayer K."/>
            <person name="Schuller C."/>
            <person name="Wambutt R."/>
            <person name="Murphy G."/>
            <person name="Volckaert G."/>
            <person name="Pohl T."/>
            <person name="Dusterhoft A."/>
            <person name="Stiekema W."/>
            <person name="Entian K.D."/>
            <person name="Terryn N."/>
            <person name="Harris B."/>
            <person name="Ansorge W."/>
            <person name="Brandt P."/>
            <person name="Grivell L."/>
            <person name="Rieger M."/>
            <person name="Weichselgartner M."/>
            <person name="de Simone V."/>
            <person name="Obermaier B."/>
            <person name="Mache R."/>
            <person name="Muller M."/>
            <person name="Kreis M."/>
            <person name="Delseny M."/>
            <person name="Puigdomenech P."/>
            <person name="Watson M."/>
            <person name="Schmidtheini T."/>
            <person name="Reichert B."/>
            <person name="Portatelle D."/>
            <person name="Perez-Alonso M."/>
            <person name="Boutry M."/>
            <person name="Bancroft I."/>
            <person name="Vos P."/>
            <person name="Hoheisel J."/>
            <person name="Zimmermann W."/>
            <person name="Wedler H."/>
            <person name="Ridley P."/>
            <person name="Langham S.A."/>
            <person name="McCullagh B."/>
            <person name="Bilham L."/>
            <person name="Robben J."/>
            <person name="Van der Schueren J."/>
            <person name="Grymonprez B."/>
            <person name="Chuang Y.J."/>
            <person name="Vandenbussche F."/>
            <person name="Braeken M."/>
            <person name="Weltjens I."/>
            <person name="Voet M."/>
            <person name="Bastiaens I."/>
            <person name="Aert R."/>
            <person name="Defoor E."/>
            <person name="Weitzenegger T."/>
            <person name="Bothe G."/>
            <person name="Ramsperger U."/>
            <person name="Hilbert H."/>
            <person name="Braun M."/>
            <person name="Holzer E."/>
            <person name="Brandt A."/>
            <person name="Peters S."/>
            <person name="van Staveren M."/>
            <person name="Dirske W."/>
            <person name="Mooijman P."/>
            <person name="Klein Lankhorst R."/>
            <person name="Rose M."/>
            <person name="Hauf J."/>
            <person name="Kotter P."/>
            <person name="Berneiser S."/>
            <person name="Hempel S."/>
            <person name="Feldpausch M."/>
            <person name="Lamberth S."/>
            <person name="Van den Daele H."/>
            <person name="De Keyser A."/>
            <person name="Buysshaert C."/>
            <person name="Gielen J."/>
            <person name="Villarroel R."/>
            <person name="De Clercq R."/>
            <person name="Van Montagu M."/>
            <person name="Rogers J."/>
            <person name="Cronin A."/>
            <person name="Quail M."/>
            <person name="Bray-Allen S."/>
            <person name="Clark L."/>
            <person name="Doggett J."/>
            <person name="Hall S."/>
            <person name="Kay M."/>
            <person name="Lennard N."/>
            <person name="McLay K."/>
            <person name="Mayes R."/>
            <person name="Pettett A."/>
            <person name="Rajandream M.A."/>
            <person name="Lyne M."/>
            <person name="Benes V."/>
            <person name="Rechmann S."/>
            <person name="Borkova D."/>
            <person name="Blocker H."/>
            <person name="Scharfe M."/>
            <person name="Grimm M."/>
            <person name="Lohnert T.H."/>
            <person name="Dose S."/>
            <person name="de Haan M."/>
            <person name="Maarse A."/>
            <person name="Schafer M."/>
            <person name="Muller-Auer S."/>
            <person name="Gabel C."/>
            <person name="Fuchs M."/>
            <person name="Fartmann B."/>
            <person name="Granderath K."/>
            <person name="Dauner D."/>
            <person name="Herzl A."/>
            <person name="Neumann S."/>
            <person name="Argiriou A."/>
            <person name="Vitale D."/>
            <person name="Liguori R."/>
            <person name="Piravandi E."/>
            <person name="Massenet O."/>
            <person name="Quigley F."/>
            <person name="Clabauld G."/>
            <person name="Mundlein A."/>
            <person name="Felber R."/>
            <person name="Schnabl S."/>
            <person name="Hiller R."/>
            <person name="Schmidt W."/>
            <person name="Lecharny A."/>
            <person name="Aubourg S."/>
            <person name="Chefdor F."/>
            <person name="Cooke R."/>
            <person name="Berger C."/>
            <person name="Montfort A."/>
            <person name="Casacuberta E."/>
            <person name="Gibbons T."/>
            <person name="Weber N."/>
            <person name="Vandenbol M."/>
            <person name="Bargues M."/>
            <person name="Terol J."/>
            <person name="Torres A."/>
            <person name="Perez-Perez A."/>
            <person name="Purnelle B."/>
            <person name="Bent E."/>
            <person name="Johnson S."/>
            <person name="Tacon D."/>
            <person name="Jesse T."/>
            <person name="Heijnen L."/>
            <person name="Schwarz S."/>
            <person name="Scholler P."/>
            <person name="Heber S."/>
            <person name="Francs P."/>
            <person name="Bielke C."/>
            <person name="Frishman D."/>
            <person name="Haase D."/>
            <person name="Lemcke K."/>
            <person name="Mewes H.W."/>
            <person name="Stocker S."/>
            <person name="Zaccaria P."/>
            <person name="Bevan M."/>
            <person name="Wilson R.K."/>
            <person name="de la Bastide M."/>
            <person name="Habermann K."/>
            <person name="Parnell L."/>
            <person name="Dedhia N."/>
            <person name="Gnoj L."/>
            <person name="Schutz K."/>
            <person name="Huang E."/>
            <person name="Spiegel L."/>
            <person name="Sehkon M."/>
            <person name="Murray J."/>
            <person name="Sheet P."/>
            <person name="Cordes M."/>
            <person name="Abu-Threideh J."/>
            <person name="Stoneking T."/>
            <person name="Kalicki J."/>
            <person name="Graves T."/>
            <person name="Harmon G."/>
            <person name="Edwards J."/>
            <person name="Latreille P."/>
            <person name="Courtney L."/>
            <person name="Cloud J."/>
            <person name="Abbott A."/>
            <person name="Scott K."/>
            <person name="Johnson D."/>
            <person name="Minx P."/>
            <person name="Bentley D."/>
            <person name="Fulton B."/>
            <person name="Miller N."/>
            <person name="Greco T."/>
            <person name="Kemp K."/>
            <person name="Kramer J."/>
            <person name="Fulton L."/>
            <person name="Mardis E."/>
            <person name="Dante M."/>
            <person name="Pepin K."/>
            <person name="Hillier L."/>
            <person name="Nelson J."/>
            <person name="Spieth J."/>
            <person name="Ryan E."/>
            <person name="Andrews S."/>
            <person name="Geisel C."/>
            <person name="Layman D."/>
            <person name="Du H."/>
            <person name="Ali J."/>
            <person name="Berghoff A."/>
            <person name="Jones K."/>
            <person name="Drone K."/>
            <person name="Cotton M."/>
            <person name="Joshu C."/>
            <person name="Antonoiu B."/>
            <person name="Zidanic M."/>
            <person name="Strong C."/>
            <person name="Sun H."/>
            <person name="Lamar B."/>
            <person name="Yordan C."/>
            <person name="Ma P."/>
            <person name="Zhong J."/>
            <person name="Preston R."/>
            <person name="Vil D."/>
            <person name="Shekher M."/>
            <person name="Matero A."/>
            <person name="Shah R."/>
            <person name="Swaby I.K."/>
            <person name="O'Shaughnessy A."/>
            <person name="Rodriguez M."/>
            <person name="Hoffmann J."/>
            <person name="Till S."/>
            <person name="Granat S."/>
            <person name="Shohdy N."/>
            <person name="Hasegawa A."/>
            <person name="Hameed A."/>
            <person name="Lodhi M."/>
            <person name="Johnson A."/>
            <person name="Chen E."/>
            <person name="Marra M."/>
            <person name="Martienssen R."/>
            <person name="McCombie W.R."/>
        </authorList>
    </citation>
    <scope>NUCLEOTIDE SEQUENCE [LARGE SCALE GENOMIC DNA]</scope>
    <source>
        <strain>cv. Columbia</strain>
    </source>
</reference>
<dbReference type="AlphaFoldDB" id="Q9SMS5"/>
<dbReference type="EMBL" id="AL117386">
    <property type="protein sequence ID" value="CAB55692.1"/>
    <property type="molecule type" value="Genomic_DNA"/>
</dbReference>
<accession>Q9SMS5</accession>
<dbReference type="PIR" id="T17128">
    <property type="entry name" value="T17128"/>
</dbReference>
<dbReference type="EMBL" id="AL161514">
    <property type="protein sequence ID" value="CAB78052.1"/>
    <property type="molecule type" value="Genomic_DNA"/>
</dbReference>
<feature type="region of interest" description="Disordered" evidence="1">
    <location>
        <begin position="168"/>
        <end position="343"/>
    </location>
</feature>
<evidence type="ECO:0000313" key="3">
    <source>
        <dbReference type="EMBL" id="CAB78052.1"/>
    </source>
</evidence>
<organism evidence="2">
    <name type="scientific">Arabidopsis thaliana</name>
    <name type="common">Mouse-ear cress</name>
    <dbReference type="NCBI Taxonomy" id="3702"/>
    <lineage>
        <taxon>Eukaryota</taxon>
        <taxon>Viridiplantae</taxon>
        <taxon>Streptophyta</taxon>
        <taxon>Embryophyta</taxon>
        <taxon>Tracheophyta</taxon>
        <taxon>Spermatophyta</taxon>
        <taxon>Magnoliopsida</taxon>
        <taxon>eudicotyledons</taxon>
        <taxon>Gunneridae</taxon>
        <taxon>Pentapetalae</taxon>
        <taxon>rosids</taxon>
        <taxon>malvids</taxon>
        <taxon>Brassicales</taxon>
        <taxon>Brassicaceae</taxon>
        <taxon>Camelineae</taxon>
        <taxon>Arabidopsis</taxon>
    </lineage>
</organism>
<gene>
    <name evidence="2" type="ordered locus">At4g09290</name>
</gene>
<feature type="compositionally biased region" description="Basic and acidic residues" evidence="1">
    <location>
        <begin position="313"/>
        <end position="331"/>
    </location>
</feature>
<reference evidence="3" key="3">
    <citation type="submission" date="2000-03" db="EMBL/GenBank/DDBJ databases">
        <authorList>
            <person name="Robben J."/>
            <person name="Grymonprez B."/>
            <person name="Volckaert G"/>
            <person name="Spiegel L.A."/>
            <person name="Huang E.N."/>
            <person name="Nascimento L.U."/>
            <person name="de la Bastide M."/>
            <person name="Vil D.M."/>
            <person name="Preston R.R."/>
            <person name="Matero A."/>
            <person name="Shah R."/>
            <person name="O'Shaughnessy A."/>
            <person name="Rodriguez M."/>
            <person name="Shekher M."/>
            <person name="Schutz K."/>
            <person name="See L.H."/>
            <person name="Swaby I."/>
            <person name="Habermann K."/>
            <person name="Dedhia N.N."/>
            <person name="Mewes H.W."/>
            <person name="Lemcke K."/>
            <person name="Mayer K.F.X."/>
        </authorList>
    </citation>
    <scope>NUCLEOTIDE SEQUENCE</scope>
</reference>
<evidence type="ECO:0000256" key="1">
    <source>
        <dbReference type="SAM" id="MobiDB-lite"/>
    </source>
</evidence>
<feature type="region of interest" description="Disordered" evidence="1">
    <location>
        <begin position="47"/>
        <end position="107"/>
    </location>
</feature>
<feature type="compositionally biased region" description="Basic and acidic residues" evidence="1">
    <location>
        <begin position="242"/>
        <end position="251"/>
    </location>
</feature>
<proteinExistence type="predicted"/>
<sequence>MVPKAELSELFHTWPDELEDPALNHLIEDIHEAKLVKGYWDVKTNEKKKKKLVKDKDADVSESPVKKQKVSHSQGVHSGGGDAQKKKKNKKKEVVVESDEDKDEHNVRGEQSFVDVVSNLISPLNLRFDTVDNSIKEMSSRLEVIGDQVEARIDAKFERRVVIREMFLTKEQQGNPKPQTQQTPKGPRKPTNNQSVTSPPPSKEVLDSVVEKDADFAEVGVSRNLDGEFAKATDGNNSDIDFIEKSPDSRRLRSMTAARRISKAKTSPKKKEPAKRGRKAATKVTPKVTIKKPKSPKEAKEKADGDTSSVPKTKPEEAKEKADAEDNRLLPESDEDEEKTMRLERVKAVRRKTVDMGLACSLWHCWRRFWYSQYSQ</sequence>
<feature type="compositionally biased region" description="Low complexity" evidence="1">
    <location>
        <begin position="172"/>
        <end position="191"/>
    </location>
</feature>
<feature type="compositionally biased region" description="Basic and acidic residues" evidence="1">
    <location>
        <begin position="204"/>
        <end position="215"/>
    </location>
</feature>
<reference evidence="2" key="2">
    <citation type="submission" date="1999-09" db="EMBL/GenBank/DDBJ databases">
        <authorList>
            <person name="Bevan M."/>
            <person name="Robben J."/>
            <person name="Grymonprez B."/>
            <person name="Volckaert G"/>
            <person name="Spiegel L.A."/>
            <person name="Huang E.N."/>
            <person name="Nascimento L.U."/>
            <person name="de la Bastide M."/>
            <person name="Vil D.M."/>
            <person name="Preston R.R."/>
            <person name="Matero A."/>
            <person name="Shah R."/>
            <person name="O'Shaughnessy A."/>
            <person name="Rodriguez M."/>
            <person name="Shekher M."/>
            <person name="Schutz K."/>
            <person name="See L.H."/>
            <person name="Swaby I."/>
            <person name="Habermann K."/>
            <person name="Dedhia N.N."/>
            <person name="Mewes H.W."/>
            <person name="Lemcke K."/>
            <person name="Mayer K.F.X."/>
        </authorList>
    </citation>
    <scope>NUCLEOTIDE SEQUENCE</scope>
</reference>
<feature type="compositionally biased region" description="Basic and acidic residues" evidence="1">
    <location>
        <begin position="295"/>
        <end position="305"/>
    </location>
</feature>
<evidence type="ECO:0000313" key="2">
    <source>
        <dbReference type="EMBL" id="CAB55692.1"/>
    </source>
</evidence>
<reference evidence="2" key="4">
    <citation type="submission" date="2000-03" db="EMBL/GenBank/DDBJ databases">
        <authorList>
            <person name="EU Arabidopsis sequencing project"/>
        </authorList>
    </citation>
    <scope>NUCLEOTIDE SEQUENCE</scope>
</reference>
<protein>
    <submittedName>
        <fullName evidence="2">Uncharacterized protein AT4g09290</fullName>
    </submittedName>
</protein>
<name>Q9SMS5_ARATH</name>